<evidence type="ECO:0000256" key="10">
    <source>
        <dbReference type="ARBA" id="ARBA00029668"/>
    </source>
</evidence>
<dbReference type="PANTHER" id="PTHR12588">
    <property type="entry name" value="MYOINOSITOL OXYGENASE"/>
    <property type="match status" value="1"/>
</dbReference>
<sequence length="119" mass="14213">MAIFTSNRLDQGSPNYIGQVTPISQMNRYHRPPPMVKLPTFNINYYYSFGLRYHSFYPWHAGGDYKHLITEQDDHILQAVLEFNKYDLYTKSAAVPDIEELWPYYERLIDKYIPGELEW</sequence>
<feature type="binding site" evidence="12">
    <location>
        <position position="54"/>
    </location>
    <ligand>
        <name>Fe cation</name>
        <dbReference type="ChEBI" id="CHEBI:24875"/>
        <label>1</label>
    </ligand>
</feature>
<evidence type="ECO:0000256" key="6">
    <source>
        <dbReference type="ARBA" id="ARBA00022490"/>
    </source>
</evidence>
<dbReference type="EMBL" id="KQ460651">
    <property type="protein sequence ID" value="KPJ12988.1"/>
    <property type="molecule type" value="Genomic_DNA"/>
</dbReference>
<dbReference type="InParanoid" id="A0A0N1PGH8"/>
<dbReference type="SUPFAM" id="SSF109604">
    <property type="entry name" value="HD-domain/PDEase-like"/>
    <property type="match status" value="1"/>
</dbReference>
<evidence type="ECO:0000256" key="4">
    <source>
        <dbReference type="ARBA" id="ARBA00011919"/>
    </source>
</evidence>
<proteinExistence type="inferred from homology"/>
<dbReference type="PANTHER" id="PTHR12588:SF0">
    <property type="entry name" value="INOSITOL OXYGENASE"/>
    <property type="match status" value="1"/>
</dbReference>
<keyword evidence="7 12" id="KW-0479">Metal-binding</keyword>
<comment type="pathway">
    <text evidence="2 13">Polyol metabolism; myo-inositol degradation into D-glucuronate; D-glucuronate from myo-inositol: step 1/1.</text>
</comment>
<comment type="cofactor">
    <cofactor evidence="12 13">
        <name>Fe cation</name>
        <dbReference type="ChEBI" id="CHEBI:24875"/>
    </cofactor>
    <text evidence="12 13">Binds 2 iron ions per subunit.</text>
</comment>
<comment type="similarity">
    <text evidence="3 13">Belongs to the myo-inositol oxygenase family.</text>
</comment>
<evidence type="ECO:0000256" key="13">
    <source>
        <dbReference type="RuleBase" id="RU367039"/>
    </source>
</evidence>
<name>A0A0N1PGH8_PAPMA</name>
<keyword evidence="15" id="KW-1185">Reference proteome</keyword>
<dbReference type="EC" id="1.13.99.1" evidence="4 13"/>
<evidence type="ECO:0000313" key="15">
    <source>
        <dbReference type="Proteomes" id="UP000053240"/>
    </source>
</evidence>
<evidence type="ECO:0000256" key="9">
    <source>
        <dbReference type="ARBA" id="ARBA00023004"/>
    </source>
</evidence>
<organism evidence="14 15">
    <name type="scientific">Papilio machaon</name>
    <name type="common">Old World swallowtail butterfly</name>
    <dbReference type="NCBI Taxonomy" id="76193"/>
    <lineage>
        <taxon>Eukaryota</taxon>
        <taxon>Metazoa</taxon>
        <taxon>Ecdysozoa</taxon>
        <taxon>Arthropoda</taxon>
        <taxon>Hexapoda</taxon>
        <taxon>Insecta</taxon>
        <taxon>Pterygota</taxon>
        <taxon>Neoptera</taxon>
        <taxon>Endopterygota</taxon>
        <taxon>Lepidoptera</taxon>
        <taxon>Glossata</taxon>
        <taxon>Ditrysia</taxon>
        <taxon>Papilionoidea</taxon>
        <taxon>Papilionidae</taxon>
        <taxon>Papilioninae</taxon>
        <taxon>Papilio</taxon>
    </lineage>
</organism>
<dbReference type="AlphaFoldDB" id="A0A0N1PGH8"/>
<evidence type="ECO:0000256" key="1">
    <source>
        <dbReference type="ARBA" id="ARBA00004496"/>
    </source>
</evidence>
<gene>
    <name evidence="14" type="ORF">RR48_05376</name>
</gene>
<dbReference type="UniPathway" id="UPA00111">
    <property type="reaction ID" value="UER00527"/>
</dbReference>
<accession>A0A0N1PGH8</accession>
<dbReference type="STRING" id="76193.A0A0N1PGH8"/>
<comment type="catalytic activity">
    <reaction evidence="11 13">
        <text>myo-inositol + O2 = D-glucuronate + H2O + H(+)</text>
        <dbReference type="Rhea" id="RHEA:23696"/>
        <dbReference type="ChEBI" id="CHEBI:15377"/>
        <dbReference type="ChEBI" id="CHEBI:15378"/>
        <dbReference type="ChEBI" id="CHEBI:15379"/>
        <dbReference type="ChEBI" id="CHEBI:17268"/>
        <dbReference type="ChEBI" id="CHEBI:58720"/>
        <dbReference type="EC" id="1.13.99.1"/>
    </reaction>
</comment>
<dbReference type="GO" id="GO:0005506">
    <property type="term" value="F:iron ion binding"/>
    <property type="evidence" value="ECO:0007669"/>
    <property type="project" value="InterPro"/>
</dbReference>
<evidence type="ECO:0000256" key="8">
    <source>
        <dbReference type="ARBA" id="ARBA00023002"/>
    </source>
</evidence>
<dbReference type="Proteomes" id="UP000053240">
    <property type="component" value="Unassembled WGS sequence"/>
</dbReference>
<evidence type="ECO:0000256" key="3">
    <source>
        <dbReference type="ARBA" id="ARBA00005286"/>
    </source>
</evidence>
<keyword evidence="6 13" id="KW-0963">Cytoplasm</keyword>
<reference evidence="14 15" key="1">
    <citation type="journal article" date="2015" name="Nat. Commun.">
        <title>Outbred genome sequencing and CRISPR/Cas9 gene editing in butterflies.</title>
        <authorList>
            <person name="Li X."/>
            <person name="Fan D."/>
            <person name="Zhang W."/>
            <person name="Liu G."/>
            <person name="Zhang L."/>
            <person name="Zhao L."/>
            <person name="Fang X."/>
            <person name="Chen L."/>
            <person name="Dong Y."/>
            <person name="Chen Y."/>
            <person name="Ding Y."/>
            <person name="Zhao R."/>
            <person name="Feng M."/>
            <person name="Zhu Y."/>
            <person name="Feng Y."/>
            <person name="Jiang X."/>
            <person name="Zhu D."/>
            <person name="Xiang H."/>
            <person name="Feng X."/>
            <person name="Li S."/>
            <person name="Wang J."/>
            <person name="Zhang G."/>
            <person name="Kronforst M.R."/>
            <person name="Wang W."/>
        </authorList>
    </citation>
    <scope>NUCLEOTIDE SEQUENCE [LARGE SCALE GENOMIC DNA]</scope>
    <source>
        <strain evidence="14">Ya'a_city_454_Pm</strain>
        <tissue evidence="14">Whole body</tissue>
    </source>
</reference>
<dbReference type="GO" id="GO:0005737">
    <property type="term" value="C:cytoplasm"/>
    <property type="evidence" value="ECO:0007669"/>
    <property type="project" value="UniProtKB-SubCell"/>
</dbReference>
<evidence type="ECO:0000256" key="5">
    <source>
        <dbReference type="ARBA" id="ARBA00019269"/>
    </source>
</evidence>
<dbReference type="Pfam" id="PF05153">
    <property type="entry name" value="MIOX"/>
    <property type="match status" value="1"/>
</dbReference>
<protein>
    <recommendedName>
        <fullName evidence="5 13">Inositol oxygenase</fullName>
        <ecNumber evidence="4 13">1.13.99.1</ecNumber>
    </recommendedName>
    <alternativeName>
        <fullName evidence="10 13">Myo-inositol oxygenase</fullName>
    </alternativeName>
</protein>
<evidence type="ECO:0000256" key="7">
    <source>
        <dbReference type="ARBA" id="ARBA00022723"/>
    </source>
</evidence>
<dbReference type="GO" id="GO:0050113">
    <property type="term" value="F:inositol oxygenase activity"/>
    <property type="evidence" value="ECO:0007669"/>
    <property type="project" value="UniProtKB-UniRule"/>
</dbReference>
<dbReference type="InterPro" id="IPR007828">
    <property type="entry name" value="Inositol_oxygenase"/>
</dbReference>
<feature type="binding site" evidence="12">
    <location>
        <position position="87"/>
    </location>
    <ligand>
        <name>Fe cation</name>
        <dbReference type="ChEBI" id="CHEBI:24875"/>
        <label>1</label>
    </ligand>
</feature>
<evidence type="ECO:0000256" key="11">
    <source>
        <dbReference type="ARBA" id="ARBA00048271"/>
    </source>
</evidence>
<keyword evidence="8 13" id="KW-0560">Oxidoreductase</keyword>
<dbReference type="GO" id="GO:0019310">
    <property type="term" value="P:inositol catabolic process"/>
    <property type="evidence" value="ECO:0007669"/>
    <property type="project" value="UniProtKB-UniRule"/>
</dbReference>
<keyword evidence="9 12" id="KW-0408">Iron</keyword>
<evidence type="ECO:0000256" key="2">
    <source>
        <dbReference type="ARBA" id="ARBA00005167"/>
    </source>
</evidence>
<evidence type="ECO:0000256" key="12">
    <source>
        <dbReference type="PIRSR" id="PIRSR607828-2"/>
    </source>
</evidence>
<comment type="subcellular location">
    <subcellularLocation>
        <location evidence="1 13">Cytoplasm</location>
    </subcellularLocation>
</comment>
<evidence type="ECO:0000313" key="14">
    <source>
        <dbReference type="EMBL" id="KPJ12988.1"/>
    </source>
</evidence>